<feature type="domain" description="PAS" evidence="2">
    <location>
        <begin position="151"/>
        <end position="200"/>
    </location>
</feature>
<name>A0ABM9DCB2_9BACT</name>
<dbReference type="InterPro" id="IPR052163">
    <property type="entry name" value="DGC-Regulatory_Protein"/>
</dbReference>
<evidence type="ECO:0000313" key="6">
    <source>
        <dbReference type="Proteomes" id="UP001295463"/>
    </source>
</evidence>
<feature type="domain" description="PAC" evidence="3">
    <location>
        <begin position="227"/>
        <end position="279"/>
    </location>
</feature>
<dbReference type="Gene3D" id="3.30.450.20">
    <property type="entry name" value="PAS domain"/>
    <property type="match status" value="2"/>
</dbReference>
<dbReference type="NCBIfam" id="TIGR00229">
    <property type="entry name" value="sensory_box"/>
    <property type="match status" value="2"/>
</dbReference>
<dbReference type="SUPFAM" id="SSF55785">
    <property type="entry name" value="PYP-like sensor domain (PAS domain)"/>
    <property type="match status" value="2"/>
</dbReference>
<dbReference type="Gene3D" id="3.30.70.270">
    <property type="match status" value="1"/>
</dbReference>
<dbReference type="InterPro" id="IPR043128">
    <property type="entry name" value="Rev_trsase/Diguanyl_cyclase"/>
</dbReference>
<dbReference type="PROSITE" id="PS50112">
    <property type="entry name" value="PAS"/>
    <property type="match status" value="2"/>
</dbReference>
<feature type="domain" description="GGDEF" evidence="4">
    <location>
        <begin position="311"/>
        <end position="448"/>
    </location>
</feature>
<dbReference type="PANTHER" id="PTHR46663:SF3">
    <property type="entry name" value="SLL0267 PROTEIN"/>
    <property type="match status" value="1"/>
</dbReference>
<dbReference type="RefSeq" id="WP_305732839.1">
    <property type="nucleotide sequence ID" value="NZ_OW150024.1"/>
</dbReference>
<dbReference type="CDD" id="cd00130">
    <property type="entry name" value="PAS"/>
    <property type="match status" value="2"/>
</dbReference>
<evidence type="ECO:0000259" key="3">
    <source>
        <dbReference type="PROSITE" id="PS50113"/>
    </source>
</evidence>
<dbReference type="EMBL" id="OW150024">
    <property type="protein sequence ID" value="CAH2032062.1"/>
    <property type="molecule type" value="Genomic_DNA"/>
</dbReference>
<evidence type="ECO:0000313" key="5">
    <source>
        <dbReference type="EMBL" id="CAH2032062.1"/>
    </source>
</evidence>
<protein>
    <recommendedName>
        <fullName evidence="7">Diguanylate cyclase</fullName>
    </recommendedName>
</protein>
<dbReference type="InterPro" id="IPR035965">
    <property type="entry name" value="PAS-like_dom_sf"/>
</dbReference>
<dbReference type="InterPro" id="IPR000014">
    <property type="entry name" value="PAS"/>
</dbReference>
<dbReference type="PROSITE" id="PS50113">
    <property type="entry name" value="PAC"/>
    <property type="match status" value="1"/>
</dbReference>
<dbReference type="InterPro" id="IPR000700">
    <property type="entry name" value="PAS-assoc_C"/>
</dbReference>
<keyword evidence="6" id="KW-1185">Reference proteome</keyword>
<dbReference type="InterPro" id="IPR013656">
    <property type="entry name" value="PAS_4"/>
</dbReference>
<dbReference type="SMART" id="SM00086">
    <property type="entry name" value="PAC"/>
    <property type="match status" value="2"/>
</dbReference>
<dbReference type="CDD" id="cd01949">
    <property type="entry name" value="GGDEF"/>
    <property type="match status" value="1"/>
</dbReference>
<dbReference type="InterPro" id="IPR029787">
    <property type="entry name" value="Nucleotide_cyclase"/>
</dbReference>
<proteinExistence type="predicted"/>
<dbReference type="SMART" id="SM00091">
    <property type="entry name" value="PAS"/>
    <property type="match status" value="2"/>
</dbReference>
<accession>A0ABM9DCB2</accession>
<evidence type="ECO:0000259" key="2">
    <source>
        <dbReference type="PROSITE" id="PS50112"/>
    </source>
</evidence>
<dbReference type="Proteomes" id="UP001295463">
    <property type="component" value="Chromosome"/>
</dbReference>
<organism evidence="5 6">
    <name type="scientific">Trichlorobacter ammonificans</name>
    <dbReference type="NCBI Taxonomy" id="2916410"/>
    <lineage>
        <taxon>Bacteria</taxon>
        <taxon>Pseudomonadati</taxon>
        <taxon>Thermodesulfobacteriota</taxon>
        <taxon>Desulfuromonadia</taxon>
        <taxon>Geobacterales</taxon>
        <taxon>Geobacteraceae</taxon>
        <taxon>Trichlorobacter</taxon>
    </lineage>
</organism>
<dbReference type="NCBIfam" id="TIGR00254">
    <property type="entry name" value="GGDEF"/>
    <property type="match status" value="1"/>
</dbReference>
<sequence length="449" mass="50494">MSCQPAPDTCFAILDNLPLGAFVLRRDFSVLCWNTLMEDWTGIQRLEIIGRSVADFYPHLAESRYADRIRPLFDGGPSVVFSSQLHHRFIPTSFPNGRERTQHTTVTPLHAGDEIHALVSIQDVTDLTRLAKNARELHAQALREIEERRKAEAQLKLAASVFASTSEGIFVTDANGLILSVNPAFEQITGYSAAEAVGNTPRILKSGKHDQAFYAHIWNSILKEGVWQGEIWDRRKNGEIYPQDMTISAIRDENGFIRKFAAIFSDITERKKIEEQLRYLSMRDGLTALFNRRTFDEELENEWRRAVRSPVPLSLIILDIDYFKFFNDTYGHQDGDRCLRAVANVVGTSVRRTGDLTARYGGEEFVVLLPMTAAADAAGIAEKIRNNVMSLDIEHESSKVSSVVTVSIGVGTIVPSREKSPADLFRMADYALYTAKSEGRNRVVSRHED</sequence>
<gene>
    <name evidence="5" type="ORF">GEAMG1_2226</name>
</gene>
<keyword evidence="1" id="KW-0175">Coiled coil</keyword>
<dbReference type="SMART" id="SM00267">
    <property type="entry name" value="GGDEF"/>
    <property type="match status" value="1"/>
</dbReference>
<dbReference type="Pfam" id="PF00990">
    <property type="entry name" value="GGDEF"/>
    <property type="match status" value="1"/>
</dbReference>
<evidence type="ECO:0000259" key="4">
    <source>
        <dbReference type="PROSITE" id="PS50887"/>
    </source>
</evidence>
<dbReference type="InterPro" id="IPR000160">
    <property type="entry name" value="GGDEF_dom"/>
</dbReference>
<feature type="coiled-coil region" evidence="1">
    <location>
        <begin position="124"/>
        <end position="154"/>
    </location>
</feature>
<dbReference type="PANTHER" id="PTHR46663">
    <property type="entry name" value="DIGUANYLATE CYCLASE DGCT-RELATED"/>
    <property type="match status" value="1"/>
</dbReference>
<reference evidence="5 6" key="1">
    <citation type="submission" date="2022-03" db="EMBL/GenBank/DDBJ databases">
        <authorList>
            <person name="Koch H."/>
        </authorList>
    </citation>
    <scope>NUCLEOTIDE SEQUENCE [LARGE SCALE GENOMIC DNA]</scope>
    <source>
        <strain evidence="5 6">G1</strain>
    </source>
</reference>
<evidence type="ECO:0008006" key="7">
    <source>
        <dbReference type="Google" id="ProtNLM"/>
    </source>
</evidence>
<dbReference type="PROSITE" id="PS50887">
    <property type="entry name" value="GGDEF"/>
    <property type="match status" value="1"/>
</dbReference>
<feature type="domain" description="PAS" evidence="2">
    <location>
        <begin position="13"/>
        <end position="76"/>
    </location>
</feature>
<dbReference type="SUPFAM" id="SSF55073">
    <property type="entry name" value="Nucleotide cyclase"/>
    <property type="match status" value="1"/>
</dbReference>
<dbReference type="Pfam" id="PF13426">
    <property type="entry name" value="PAS_9"/>
    <property type="match status" value="1"/>
</dbReference>
<dbReference type="Pfam" id="PF08448">
    <property type="entry name" value="PAS_4"/>
    <property type="match status" value="1"/>
</dbReference>
<evidence type="ECO:0000256" key="1">
    <source>
        <dbReference type="SAM" id="Coils"/>
    </source>
</evidence>
<dbReference type="InterPro" id="IPR001610">
    <property type="entry name" value="PAC"/>
</dbReference>